<feature type="region of interest" description="Disordered" evidence="1">
    <location>
        <begin position="350"/>
        <end position="439"/>
    </location>
</feature>
<dbReference type="Proteomes" id="UP000245771">
    <property type="component" value="Unassembled WGS sequence"/>
</dbReference>
<dbReference type="OrthoDB" id="3366916at2759"/>
<feature type="region of interest" description="Disordered" evidence="1">
    <location>
        <begin position="121"/>
        <end position="188"/>
    </location>
</feature>
<name>A0A316VKM8_9BASI</name>
<evidence type="ECO:0000313" key="3">
    <source>
        <dbReference type="Proteomes" id="UP000245771"/>
    </source>
</evidence>
<feature type="compositionally biased region" description="Basic and acidic residues" evidence="1">
    <location>
        <begin position="354"/>
        <end position="379"/>
    </location>
</feature>
<feature type="compositionally biased region" description="Basic and acidic residues" evidence="1">
    <location>
        <begin position="410"/>
        <end position="439"/>
    </location>
</feature>
<dbReference type="STRING" id="1280837.A0A316VKM8"/>
<dbReference type="EMBL" id="KZ819602">
    <property type="protein sequence ID" value="PWN38106.1"/>
    <property type="molecule type" value="Genomic_DNA"/>
</dbReference>
<reference evidence="2 3" key="1">
    <citation type="journal article" date="2018" name="Mol. Biol. Evol.">
        <title>Broad Genomic Sampling Reveals a Smut Pathogenic Ancestry of the Fungal Clade Ustilaginomycotina.</title>
        <authorList>
            <person name="Kijpornyongpan T."/>
            <person name="Mondo S.J."/>
            <person name="Barry K."/>
            <person name="Sandor L."/>
            <person name="Lee J."/>
            <person name="Lipzen A."/>
            <person name="Pangilinan J."/>
            <person name="LaButti K."/>
            <person name="Hainaut M."/>
            <person name="Henrissat B."/>
            <person name="Grigoriev I.V."/>
            <person name="Spatafora J.W."/>
            <person name="Aime M.C."/>
        </authorList>
    </citation>
    <scope>NUCLEOTIDE SEQUENCE [LARGE SCALE GENOMIC DNA]</scope>
    <source>
        <strain evidence="2 3">MCA 3882</strain>
    </source>
</reference>
<keyword evidence="3" id="KW-1185">Reference proteome</keyword>
<proteinExistence type="predicted"/>
<dbReference type="InParanoid" id="A0A316VKM8"/>
<accession>A0A316VKM8</accession>
<dbReference type="RefSeq" id="XP_025358408.1">
    <property type="nucleotide sequence ID" value="XM_025501333.1"/>
</dbReference>
<evidence type="ECO:0000313" key="2">
    <source>
        <dbReference type="EMBL" id="PWN38106.1"/>
    </source>
</evidence>
<feature type="compositionally biased region" description="Basic and acidic residues" evidence="1">
    <location>
        <begin position="50"/>
        <end position="62"/>
    </location>
</feature>
<organism evidence="2 3">
    <name type="scientific">Meira miltonrushii</name>
    <dbReference type="NCBI Taxonomy" id="1280837"/>
    <lineage>
        <taxon>Eukaryota</taxon>
        <taxon>Fungi</taxon>
        <taxon>Dikarya</taxon>
        <taxon>Basidiomycota</taxon>
        <taxon>Ustilaginomycotina</taxon>
        <taxon>Exobasidiomycetes</taxon>
        <taxon>Exobasidiales</taxon>
        <taxon>Brachybasidiaceae</taxon>
        <taxon>Meira</taxon>
    </lineage>
</organism>
<gene>
    <name evidence="2" type="ORF">FA14DRAFT_183728</name>
</gene>
<feature type="compositionally biased region" description="Polar residues" evidence="1">
    <location>
        <begin position="129"/>
        <end position="148"/>
    </location>
</feature>
<dbReference type="AlphaFoldDB" id="A0A316VKM8"/>
<feature type="compositionally biased region" description="Basic and acidic residues" evidence="1">
    <location>
        <begin position="388"/>
        <end position="399"/>
    </location>
</feature>
<evidence type="ECO:0000256" key="1">
    <source>
        <dbReference type="SAM" id="MobiDB-lite"/>
    </source>
</evidence>
<sequence>MVTKSDPQPNNMKAKTIEDQLESVDLIAPPPSACVLNESDHPLQASPVKESTEVAPPEKEEAGAETNSKPAMPPLRKRTSFWDIFRSSIHKGGGELTSENDQYNEAKLDTFVAGLETKLRKLTDDDQKATGQNSVENEAPTATTQSGHSRSRSDVGHAFSQQSSRDSEDESENATKGDSRPPLRRQTSMMNFALNMPWAKRTRRLTDSTSYSTSHAFPSSGIASRSSTFDSTNQNDANPSTLCHIDDQNGHQIAQDCVKFAHARHTIKTTKEIEILRKLSIELESAFRHQIDKVAILHSQLESVHWRQHDLQDENKHLRAQIGSLSEQIVHQQAQIEALRVTVKSLSTMMSPGTKEEIADDKSEKKVDQHQTADHDTDTSAHNSILQHYEDNDSSHESTEASTPPLPKAESPKAIETEHNHNKEESIHREAYPEGKQDDPVLFSAGILSANATQTFANMQVHV</sequence>
<protein>
    <submittedName>
        <fullName evidence="2">Uncharacterized protein</fullName>
    </submittedName>
</protein>
<feature type="region of interest" description="Disordered" evidence="1">
    <location>
        <begin position="30"/>
        <end position="76"/>
    </location>
</feature>
<dbReference type="GeneID" id="37023114"/>
<feature type="region of interest" description="Disordered" evidence="1">
    <location>
        <begin position="209"/>
        <end position="235"/>
    </location>
</feature>